<evidence type="ECO:0000313" key="2">
    <source>
        <dbReference type="Proteomes" id="UP001602245"/>
    </source>
</evidence>
<proteinExistence type="predicted"/>
<gene>
    <name evidence="1" type="ORF">ACFY35_21770</name>
</gene>
<comment type="caution">
    <text evidence="1">The sequence shown here is derived from an EMBL/GenBank/DDBJ whole genome shotgun (WGS) entry which is preliminary data.</text>
</comment>
<dbReference type="Proteomes" id="UP001602245">
    <property type="component" value="Unassembled WGS sequence"/>
</dbReference>
<dbReference type="RefSeq" id="WP_211216458.1">
    <property type="nucleotide sequence ID" value="NZ_JBIAZU010000004.1"/>
</dbReference>
<name>A0ABW6WFK3_9ACTN</name>
<accession>A0ABW6WFK3</accession>
<keyword evidence="2" id="KW-1185">Reference proteome</keyword>
<dbReference type="EMBL" id="JBIAZU010000004">
    <property type="protein sequence ID" value="MFF5292077.1"/>
    <property type="molecule type" value="Genomic_DNA"/>
</dbReference>
<protein>
    <submittedName>
        <fullName evidence="1">Uncharacterized protein</fullName>
    </submittedName>
</protein>
<sequence length="161" mass="17049">MTERSVPPVVPPLVLADRSVRLPRNSIAPLSARPPMPLMALAEKRAGSAVYGLSTLDAGGRVANRVIMVALGWVPGGRLDIRVSRGLIAIFKDARGVFRVTTQSFLHLPVAARRWCDLSPGDRVLLAAYPQGGLLIVHPPAALDAVVDRVHADALGVDANG</sequence>
<reference evidence="1 2" key="1">
    <citation type="submission" date="2024-10" db="EMBL/GenBank/DDBJ databases">
        <title>The Natural Products Discovery Center: Release of the First 8490 Sequenced Strains for Exploring Actinobacteria Biosynthetic Diversity.</title>
        <authorList>
            <person name="Kalkreuter E."/>
            <person name="Kautsar S.A."/>
            <person name="Yang D."/>
            <person name="Bader C.D."/>
            <person name="Teijaro C.N."/>
            <person name="Fluegel L."/>
            <person name="Davis C.M."/>
            <person name="Simpson J.R."/>
            <person name="Lauterbach L."/>
            <person name="Steele A.D."/>
            <person name="Gui C."/>
            <person name="Meng S."/>
            <person name="Li G."/>
            <person name="Viehrig K."/>
            <person name="Ye F."/>
            <person name="Su P."/>
            <person name="Kiefer A.F."/>
            <person name="Nichols A."/>
            <person name="Cepeda A.J."/>
            <person name="Yan W."/>
            <person name="Fan B."/>
            <person name="Jiang Y."/>
            <person name="Adhikari A."/>
            <person name="Zheng C.-J."/>
            <person name="Schuster L."/>
            <person name="Cowan T.M."/>
            <person name="Smanski M.J."/>
            <person name="Chevrette M.G."/>
            <person name="De Carvalho L.P.S."/>
            <person name="Shen B."/>
        </authorList>
    </citation>
    <scope>NUCLEOTIDE SEQUENCE [LARGE SCALE GENOMIC DNA]</scope>
    <source>
        <strain evidence="1 2">NPDC000087</strain>
    </source>
</reference>
<organism evidence="1 2">
    <name type="scientific">Paractinoplanes globisporus</name>
    <dbReference type="NCBI Taxonomy" id="113565"/>
    <lineage>
        <taxon>Bacteria</taxon>
        <taxon>Bacillati</taxon>
        <taxon>Actinomycetota</taxon>
        <taxon>Actinomycetes</taxon>
        <taxon>Micromonosporales</taxon>
        <taxon>Micromonosporaceae</taxon>
        <taxon>Paractinoplanes</taxon>
    </lineage>
</organism>
<evidence type="ECO:0000313" key="1">
    <source>
        <dbReference type="EMBL" id="MFF5292077.1"/>
    </source>
</evidence>